<protein>
    <submittedName>
        <fullName evidence="3 5">DUF292-domain-containing protein</fullName>
    </submittedName>
</protein>
<reference evidence="5" key="2">
    <citation type="submission" date="2020-04" db="EMBL/GenBank/DDBJ databases">
        <authorList>
            <consortium name="NCBI Genome Project"/>
        </authorList>
    </citation>
    <scope>NUCLEOTIDE SEQUENCE</scope>
    <source>
        <strain evidence="5">CBS 781.70</strain>
    </source>
</reference>
<sequence>MGPPSSLVTRLKVQLKLGIARLRMVQQKDVALAKQQRRAMAQLIEQGKIESARIRVENIIRSDITTELHEYIELYCELLLARSQLLDPPPSTTLSSSSPAPTHQCDPALEEAVRTVIHAAPRTEIKELHSARALLVEKFGREYSTLAMEGEGVPDRVLKKLKVESPSPELVDAYLREIARTYQVPFPGVDTDEDEDEDDGGIKELEQQVEPPLEAETKTGSDDEGKADETRRLSQATPPRKIGTKPVVGVAPQSPSSENVTPSVKLPGPPTELRPSAKMKKAETKKPEGKGKGPGGSIPDVDELSKRFAALKR</sequence>
<name>A0A6G1FTS9_9PEZI</name>
<dbReference type="FunFam" id="1.20.1260.60:FF:000002">
    <property type="entry name" value="Vacuolar protein sorting-associated protein IST1"/>
    <property type="match status" value="1"/>
</dbReference>
<dbReference type="InterPro" id="IPR042277">
    <property type="entry name" value="IST1-like"/>
</dbReference>
<dbReference type="Proteomes" id="UP000504638">
    <property type="component" value="Unplaced"/>
</dbReference>
<dbReference type="RefSeq" id="XP_033530702.1">
    <property type="nucleotide sequence ID" value="XM_033674129.1"/>
</dbReference>
<evidence type="ECO:0000313" key="4">
    <source>
        <dbReference type="Proteomes" id="UP000504638"/>
    </source>
</evidence>
<dbReference type="OrthoDB" id="29853at2759"/>
<dbReference type="PANTHER" id="PTHR12161">
    <property type="entry name" value="IST1 FAMILY MEMBER"/>
    <property type="match status" value="1"/>
</dbReference>
<feature type="region of interest" description="Disordered" evidence="2">
    <location>
        <begin position="185"/>
        <end position="313"/>
    </location>
</feature>
<dbReference type="GeneID" id="54414699"/>
<dbReference type="Gene3D" id="1.20.1260.60">
    <property type="entry name" value="Vacuolar protein sorting-associated protein Ist1"/>
    <property type="match status" value="1"/>
</dbReference>
<feature type="compositionally biased region" description="Basic and acidic residues" evidence="2">
    <location>
        <begin position="215"/>
        <end position="232"/>
    </location>
</feature>
<organism evidence="3">
    <name type="scientific">Eremomyces bilateralis CBS 781.70</name>
    <dbReference type="NCBI Taxonomy" id="1392243"/>
    <lineage>
        <taxon>Eukaryota</taxon>
        <taxon>Fungi</taxon>
        <taxon>Dikarya</taxon>
        <taxon>Ascomycota</taxon>
        <taxon>Pezizomycotina</taxon>
        <taxon>Dothideomycetes</taxon>
        <taxon>Dothideomycetes incertae sedis</taxon>
        <taxon>Eremomycetales</taxon>
        <taxon>Eremomycetaceae</taxon>
        <taxon>Eremomyces</taxon>
    </lineage>
</organism>
<dbReference type="Pfam" id="PF03398">
    <property type="entry name" value="Ist1"/>
    <property type="match status" value="1"/>
</dbReference>
<reference evidence="5" key="3">
    <citation type="submission" date="2025-04" db="UniProtKB">
        <authorList>
            <consortium name="RefSeq"/>
        </authorList>
    </citation>
    <scope>IDENTIFICATION</scope>
    <source>
        <strain evidence="5">CBS 781.70</strain>
    </source>
</reference>
<dbReference type="PANTHER" id="PTHR12161:SF5">
    <property type="entry name" value="IST1 HOMOLOG"/>
    <property type="match status" value="1"/>
</dbReference>
<dbReference type="AlphaFoldDB" id="A0A6G1FTS9"/>
<feature type="compositionally biased region" description="Basic and acidic residues" evidence="2">
    <location>
        <begin position="280"/>
        <end position="291"/>
    </location>
</feature>
<reference evidence="3 5" key="1">
    <citation type="submission" date="2020-01" db="EMBL/GenBank/DDBJ databases">
        <authorList>
            <consortium name="DOE Joint Genome Institute"/>
            <person name="Haridas S."/>
            <person name="Albert R."/>
            <person name="Binder M."/>
            <person name="Bloem J."/>
            <person name="Labutti K."/>
            <person name="Salamov A."/>
            <person name="Andreopoulos B."/>
            <person name="Baker S.E."/>
            <person name="Barry K."/>
            <person name="Bills G."/>
            <person name="Bluhm B.H."/>
            <person name="Cannon C."/>
            <person name="Castanera R."/>
            <person name="Culley D.E."/>
            <person name="Daum C."/>
            <person name="Ezra D."/>
            <person name="Gonzalez J.B."/>
            <person name="Henrissat B."/>
            <person name="Kuo A."/>
            <person name="Liang C."/>
            <person name="Lipzen A."/>
            <person name="Lutzoni F."/>
            <person name="Magnuson J."/>
            <person name="Mondo S."/>
            <person name="Nolan M."/>
            <person name="Ohm R."/>
            <person name="Pangilinan J."/>
            <person name="Park H.-J."/>
            <person name="Ramirez L."/>
            <person name="Alfaro M."/>
            <person name="Sun H."/>
            <person name="Tritt A."/>
            <person name="Yoshinaga Y."/>
            <person name="Zwiers L.-H."/>
            <person name="Turgeon B.G."/>
            <person name="Goodwin S.B."/>
            <person name="Spatafora J.W."/>
            <person name="Crous P.W."/>
            <person name="Grigoriev I.V."/>
        </authorList>
    </citation>
    <scope>NUCLEOTIDE SEQUENCE</scope>
    <source>
        <strain evidence="3 5">CBS 781.70</strain>
    </source>
</reference>
<gene>
    <name evidence="3 5" type="ORF">P152DRAFT_175205</name>
</gene>
<comment type="similarity">
    <text evidence="1">Belongs to the IST1 family.</text>
</comment>
<accession>A0A6G1FTS9</accession>
<proteinExistence type="inferred from homology"/>
<dbReference type="GO" id="GO:0015031">
    <property type="term" value="P:protein transport"/>
    <property type="evidence" value="ECO:0007669"/>
    <property type="project" value="InterPro"/>
</dbReference>
<evidence type="ECO:0000313" key="5">
    <source>
        <dbReference type="RefSeq" id="XP_033530702.1"/>
    </source>
</evidence>
<dbReference type="EMBL" id="ML975176">
    <property type="protein sequence ID" value="KAF1809071.1"/>
    <property type="molecule type" value="Genomic_DNA"/>
</dbReference>
<keyword evidence="4" id="KW-1185">Reference proteome</keyword>
<evidence type="ECO:0000256" key="2">
    <source>
        <dbReference type="SAM" id="MobiDB-lite"/>
    </source>
</evidence>
<dbReference type="InterPro" id="IPR005061">
    <property type="entry name" value="Ist1"/>
</dbReference>
<evidence type="ECO:0000313" key="3">
    <source>
        <dbReference type="EMBL" id="KAF1809071.1"/>
    </source>
</evidence>
<evidence type="ECO:0000256" key="1">
    <source>
        <dbReference type="ARBA" id="ARBA00005536"/>
    </source>
</evidence>
<feature type="compositionally biased region" description="Acidic residues" evidence="2">
    <location>
        <begin position="190"/>
        <end position="199"/>
    </location>
</feature>
<feature type="compositionally biased region" description="Polar residues" evidence="2">
    <location>
        <begin position="253"/>
        <end position="262"/>
    </location>
</feature>